<reference evidence="1" key="2">
    <citation type="submission" date="2014-09" db="EMBL/GenBank/DDBJ databases">
        <title>Criblamydia sequanensis harbors a mega-plasmid encoding arsenite resistance.</title>
        <authorList>
            <person name="Bertelli C."/>
            <person name="Goesmann A."/>
            <person name="Greub G."/>
        </authorList>
    </citation>
    <scope>NUCLEOTIDE SEQUENCE [LARGE SCALE GENOMIC DNA]</scope>
    <source>
        <strain evidence="1">CRIB-18</strain>
    </source>
</reference>
<organism evidence="1 2">
    <name type="scientific">Candidatus Criblamydia sequanensis CRIB-18</name>
    <dbReference type="NCBI Taxonomy" id="1437425"/>
    <lineage>
        <taxon>Bacteria</taxon>
        <taxon>Pseudomonadati</taxon>
        <taxon>Chlamydiota</taxon>
        <taxon>Chlamydiia</taxon>
        <taxon>Parachlamydiales</taxon>
        <taxon>Candidatus Criblamydiaceae</taxon>
        <taxon>Candidatus Criblamydia</taxon>
    </lineage>
</organism>
<dbReference type="EMBL" id="CCEJ010000003">
    <property type="protein sequence ID" value="CDR33315.1"/>
    <property type="molecule type" value="Genomic_DNA"/>
</dbReference>
<dbReference type="eggNOG" id="ENOG5033U1K">
    <property type="taxonomic scope" value="Bacteria"/>
</dbReference>
<proteinExistence type="predicted"/>
<comment type="caution">
    <text evidence="1">The sequence shown here is derived from an EMBL/GenBank/DDBJ whole genome shotgun (WGS) entry which is preliminary data.</text>
</comment>
<gene>
    <name evidence="1" type="ORF">CSEC_0478</name>
</gene>
<dbReference type="Proteomes" id="UP000031552">
    <property type="component" value="Unassembled WGS sequence"/>
</dbReference>
<accession>A0A090D0G3</accession>
<protein>
    <submittedName>
        <fullName evidence="1">Uncharacterized protein</fullName>
    </submittedName>
</protein>
<dbReference type="RefSeq" id="WP_041016828.1">
    <property type="nucleotide sequence ID" value="NZ_CCEJ010000003.1"/>
</dbReference>
<dbReference type="OrthoDB" id="20676at2"/>
<reference evidence="1" key="1">
    <citation type="submission" date="2013-12" db="EMBL/GenBank/DDBJ databases">
        <authorList>
            <person name="Linke B."/>
        </authorList>
    </citation>
    <scope>NUCLEOTIDE SEQUENCE [LARGE SCALE GENOMIC DNA]</scope>
    <source>
        <strain evidence="1">CRIB-18</strain>
    </source>
</reference>
<evidence type="ECO:0000313" key="2">
    <source>
        <dbReference type="Proteomes" id="UP000031552"/>
    </source>
</evidence>
<keyword evidence="2" id="KW-1185">Reference proteome</keyword>
<dbReference type="AlphaFoldDB" id="A0A090D0G3"/>
<name>A0A090D0G3_9BACT</name>
<evidence type="ECO:0000313" key="1">
    <source>
        <dbReference type="EMBL" id="CDR33315.1"/>
    </source>
</evidence>
<sequence>MNIPTNFGSFFSNHHPFATPGSADLFRSLEGLNQALNGLHQRERSQFKTDNFDSWRVTFDENEPVLSGLAYKDHLLLEEYADKIIPGYLNLSEKEGWDEGGSTCMGNLFTRYMLLKYYFSFKNCLGANKEAIKNVVKAFSQVETSAPSLDGNSKPGSLPRYTRICPDSTVLGWQKHAISRLVGNLGSAYSPSKPCFEILINSQRESNDDPLCKPFSVSIQINEEESEKRRCRLASLKVVPAEIAHHTFYSGTLRKPKKFLEENQALLGANSTRLLQGLSFLEETTLPAQKVGNCWIKQPIRTVLVLLFVELLTQRRDLSIEEAWSEAKALYKDMQLKIAVPFVQDLVKRKSFSSKMKQSALEGIERQKENLRPQ</sequence>